<dbReference type="InterPro" id="IPR001387">
    <property type="entry name" value="Cro/C1-type_HTH"/>
</dbReference>
<dbReference type="SMART" id="SM00354">
    <property type="entry name" value="HTH_LACI"/>
    <property type="match status" value="1"/>
</dbReference>
<accession>A0A177HHV4</accession>
<dbReference type="GO" id="GO:0003700">
    <property type="term" value="F:DNA-binding transcription factor activity"/>
    <property type="evidence" value="ECO:0007669"/>
    <property type="project" value="TreeGrafter"/>
</dbReference>
<evidence type="ECO:0000259" key="5">
    <source>
        <dbReference type="PROSITE" id="PS50932"/>
    </source>
</evidence>
<dbReference type="Pfam" id="PF13377">
    <property type="entry name" value="Peripla_BP_3"/>
    <property type="match status" value="1"/>
</dbReference>
<keyword evidence="8" id="KW-1185">Reference proteome</keyword>
<protein>
    <submittedName>
        <fullName evidence="7">HTH-type transcriptional regulator DegA</fullName>
    </submittedName>
</protein>
<reference evidence="7 8" key="1">
    <citation type="submission" date="2015-12" db="EMBL/GenBank/DDBJ databases">
        <title>Genome sequence of Streptomyces sp. G25.</title>
        <authorList>
            <person name="Poehlein A."/>
            <person name="Roettig A."/>
            <person name="Hiessl S."/>
            <person name="Hauschild P."/>
            <person name="Schauer J."/>
            <person name="Madkour M.H."/>
            <person name="Al-Ansari A.M."/>
            <person name="Almakishah N.H."/>
            <person name="Steinbuechel A."/>
            <person name="Daniel R."/>
        </authorList>
    </citation>
    <scope>NUCLEOTIDE SEQUENCE [LARGE SCALE GENOMIC DNA]</scope>
    <source>
        <strain evidence="8">G25(2015)</strain>
    </source>
</reference>
<dbReference type="PANTHER" id="PTHR30146">
    <property type="entry name" value="LACI-RELATED TRANSCRIPTIONAL REPRESSOR"/>
    <property type="match status" value="1"/>
</dbReference>
<dbReference type="InterPro" id="IPR000843">
    <property type="entry name" value="HTH_LacI"/>
</dbReference>
<dbReference type="SUPFAM" id="SSF47413">
    <property type="entry name" value="lambda repressor-like DNA-binding domains"/>
    <property type="match status" value="1"/>
</dbReference>
<dbReference type="STRING" id="1716141.STSP_64360"/>
<dbReference type="InterPro" id="IPR010982">
    <property type="entry name" value="Lambda_DNA-bd_dom_sf"/>
</dbReference>
<dbReference type="GO" id="GO:0000976">
    <property type="term" value="F:transcription cis-regulatory region binding"/>
    <property type="evidence" value="ECO:0007669"/>
    <property type="project" value="TreeGrafter"/>
</dbReference>
<dbReference type="PANTHER" id="PTHR30146:SF153">
    <property type="entry name" value="LACTOSE OPERON REPRESSOR"/>
    <property type="match status" value="1"/>
</dbReference>
<dbReference type="EMBL" id="LOHS01000156">
    <property type="protein sequence ID" value="OAH10180.1"/>
    <property type="molecule type" value="Genomic_DNA"/>
</dbReference>
<dbReference type="SUPFAM" id="SSF53822">
    <property type="entry name" value="Periplasmic binding protein-like I"/>
    <property type="match status" value="1"/>
</dbReference>
<dbReference type="PATRIC" id="fig|1716141.3.peg.6781"/>
<dbReference type="PROSITE" id="PS00356">
    <property type="entry name" value="HTH_LACI_1"/>
    <property type="match status" value="1"/>
</dbReference>
<evidence type="ECO:0000256" key="2">
    <source>
        <dbReference type="ARBA" id="ARBA00023125"/>
    </source>
</evidence>
<dbReference type="InterPro" id="IPR028082">
    <property type="entry name" value="Peripla_BP_I"/>
</dbReference>
<gene>
    <name evidence="7" type="primary">degA_6</name>
    <name evidence="7" type="ORF">STSP_64360</name>
</gene>
<evidence type="ECO:0000256" key="4">
    <source>
        <dbReference type="SAM" id="MobiDB-lite"/>
    </source>
</evidence>
<dbReference type="Pfam" id="PF00356">
    <property type="entry name" value="LacI"/>
    <property type="match status" value="1"/>
</dbReference>
<organism evidence="7 8">
    <name type="scientific">Streptomyces jeddahensis</name>
    <dbReference type="NCBI Taxonomy" id="1716141"/>
    <lineage>
        <taxon>Bacteria</taxon>
        <taxon>Bacillati</taxon>
        <taxon>Actinomycetota</taxon>
        <taxon>Actinomycetes</taxon>
        <taxon>Kitasatosporales</taxon>
        <taxon>Streptomycetaceae</taxon>
        <taxon>Streptomyces</taxon>
    </lineage>
</organism>
<comment type="caution">
    <text evidence="7">The sequence shown here is derived from an EMBL/GenBank/DDBJ whole genome shotgun (WGS) entry which is preliminary data.</text>
</comment>
<keyword evidence="1" id="KW-0805">Transcription regulation</keyword>
<dbReference type="CDD" id="cd01392">
    <property type="entry name" value="HTH_LacI"/>
    <property type="match status" value="1"/>
</dbReference>
<dbReference type="Gene3D" id="3.40.50.2300">
    <property type="match status" value="2"/>
</dbReference>
<feature type="domain" description="HTH cro/C1-type" evidence="6">
    <location>
        <begin position="32"/>
        <end position="75"/>
    </location>
</feature>
<evidence type="ECO:0000313" key="7">
    <source>
        <dbReference type="EMBL" id="OAH10180.1"/>
    </source>
</evidence>
<keyword evidence="2" id="KW-0238">DNA-binding</keyword>
<proteinExistence type="predicted"/>
<dbReference type="Gene3D" id="1.10.260.40">
    <property type="entry name" value="lambda repressor-like DNA-binding domains"/>
    <property type="match status" value="1"/>
</dbReference>
<name>A0A177HHV4_9ACTN</name>
<dbReference type="OrthoDB" id="3226810at2"/>
<evidence type="ECO:0000313" key="8">
    <source>
        <dbReference type="Proteomes" id="UP000077381"/>
    </source>
</evidence>
<evidence type="ECO:0000256" key="1">
    <source>
        <dbReference type="ARBA" id="ARBA00023015"/>
    </source>
</evidence>
<dbReference type="Proteomes" id="UP000077381">
    <property type="component" value="Unassembled WGS sequence"/>
</dbReference>
<dbReference type="PROSITE" id="PS50943">
    <property type="entry name" value="HTH_CROC1"/>
    <property type="match status" value="1"/>
</dbReference>
<sequence>MPDVPSAHPITLGPVTNDFPEGADSKRRGRATLKDVAHRAGVSVPTVSRVIAGNYPVALSTKRRVEKALRELDYVANTHARALRGHGAGTVALVLQDVRGEAFAQFAHGIEEEASRRGRLCLLCVSGGDPDRELQAVHLMRQQGAEAVIVIGGVVDDEAYRRRMSEIARSLDQAGSRLVLCGRPPLGEGVPVTVVEYDNEGGAYAVTSRLLAAGHRRILLFGGDVAHTTSAQRFAGYRRALTDYGVPYEKDLVVKAAFDRGDAYLRMRERLAAARDFTSVFALTDVVAAGALRALTEAGLQVPGDVSLVGYDDVPPATDLRPLLTTVHVPYEDMGRTAVRLALDHRGDSGRVAGEGHVLLGTHVVVRDSVAPPPPAGTA</sequence>
<evidence type="ECO:0000259" key="6">
    <source>
        <dbReference type="PROSITE" id="PS50943"/>
    </source>
</evidence>
<dbReference type="InterPro" id="IPR046335">
    <property type="entry name" value="LacI/GalR-like_sensor"/>
</dbReference>
<feature type="region of interest" description="Disordered" evidence="4">
    <location>
        <begin position="1"/>
        <end position="26"/>
    </location>
</feature>
<feature type="domain" description="HTH lacI-type" evidence="5">
    <location>
        <begin position="31"/>
        <end position="85"/>
    </location>
</feature>
<dbReference type="CDD" id="cd06267">
    <property type="entry name" value="PBP1_LacI_sugar_binding-like"/>
    <property type="match status" value="1"/>
</dbReference>
<dbReference type="PROSITE" id="PS50932">
    <property type="entry name" value="HTH_LACI_2"/>
    <property type="match status" value="1"/>
</dbReference>
<dbReference type="AlphaFoldDB" id="A0A177HHV4"/>
<evidence type="ECO:0000256" key="3">
    <source>
        <dbReference type="ARBA" id="ARBA00023163"/>
    </source>
</evidence>
<keyword evidence="3" id="KW-0804">Transcription</keyword>